<dbReference type="GO" id="GO:0000271">
    <property type="term" value="P:polysaccharide biosynthetic process"/>
    <property type="evidence" value="ECO:0007669"/>
    <property type="project" value="InterPro"/>
</dbReference>
<evidence type="ECO:0000256" key="2">
    <source>
        <dbReference type="ARBA" id="ARBA00012387"/>
    </source>
</evidence>
<evidence type="ECO:0000259" key="9">
    <source>
        <dbReference type="Pfam" id="PF00483"/>
    </source>
</evidence>
<keyword evidence="4 12" id="KW-0548">Nucleotidyltransferase</keyword>
<dbReference type="AlphaFoldDB" id="A0AA86MCF4"/>
<dbReference type="GO" id="GO:0004475">
    <property type="term" value="F:mannose-1-phosphate guanylyltransferase (GTP) activity"/>
    <property type="evidence" value="ECO:0007669"/>
    <property type="project" value="UniProtKB-EC"/>
</dbReference>
<dbReference type="InterPro" id="IPR049577">
    <property type="entry name" value="GMPP_N"/>
</dbReference>
<evidence type="ECO:0000256" key="6">
    <source>
        <dbReference type="ARBA" id="ARBA00023134"/>
    </source>
</evidence>
<keyword evidence="12" id="KW-0413">Isomerase</keyword>
<dbReference type="FunFam" id="2.60.120.10:FF:000032">
    <property type="entry name" value="Mannose-1-phosphate guanylyltransferase/mannose-6-phosphate isomerase"/>
    <property type="match status" value="1"/>
</dbReference>
<dbReference type="Proteomes" id="UP001329151">
    <property type="component" value="Chromosome"/>
</dbReference>
<dbReference type="InterPro" id="IPR051161">
    <property type="entry name" value="Mannose-6P_isomerase_type2"/>
</dbReference>
<dbReference type="SUPFAM" id="SSF51182">
    <property type="entry name" value="RmlC-like cupins"/>
    <property type="match status" value="1"/>
</dbReference>
<dbReference type="EMBL" id="AP028947">
    <property type="protein sequence ID" value="BET24791.1"/>
    <property type="molecule type" value="Genomic_DNA"/>
</dbReference>
<dbReference type="PANTHER" id="PTHR46390:SF1">
    <property type="entry name" value="MANNOSE-1-PHOSPHATE GUANYLYLTRANSFERASE"/>
    <property type="match status" value="1"/>
</dbReference>
<dbReference type="Gene3D" id="2.60.120.10">
    <property type="entry name" value="Jelly Rolls"/>
    <property type="match status" value="1"/>
</dbReference>
<dbReference type="FunFam" id="3.90.550.10:FF:000046">
    <property type="entry name" value="Mannose-1-phosphate guanylyltransferase (GDP)"/>
    <property type="match status" value="1"/>
</dbReference>
<reference evidence="12 13" key="1">
    <citation type="submission" date="2023-10" db="EMBL/GenBank/DDBJ databases">
        <title>Complete Genome Sequence of Limnobacter thiooxidans CS-K2T, Isolated from freshwater lake sediments in Bavaria, Germany.</title>
        <authorList>
            <person name="Naruki M."/>
            <person name="Watanabe A."/>
            <person name="Warashina T."/>
            <person name="Morita T."/>
            <person name="Arakawa K."/>
        </authorList>
    </citation>
    <scope>NUCLEOTIDE SEQUENCE [LARGE SCALE GENOMIC DNA]</scope>
    <source>
        <strain evidence="12 13">CS-K2</strain>
    </source>
</reference>
<feature type="domain" description="Nucleotidyl transferase" evidence="9">
    <location>
        <begin position="9"/>
        <end position="306"/>
    </location>
</feature>
<evidence type="ECO:0000256" key="3">
    <source>
        <dbReference type="ARBA" id="ARBA00022679"/>
    </source>
</evidence>
<dbReference type="RefSeq" id="WP_130558670.1">
    <property type="nucleotide sequence ID" value="NZ_AP028947.1"/>
</dbReference>
<evidence type="ECO:0000256" key="5">
    <source>
        <dbReference type="ARBA" id="ARBA00022741"/>
    </source>
</evidence>
<keyword evidence="6" id="KW-0342">GTP-binding</keyword>
<dbReference type="InterPro" id="IPR014710">
    <property type="entry name" value="RmlC-like_jellyroll"/>
</dbReference>
<accession>A0AA86MCF4</accession>
<comment type="catalytic activity">
    <reaction evidence="7">
        <text>alpha-D-mannose 1-phosphate + GTP + H(+) = GDP-alpha-D-mannose + diphosphate</text>
        <dbReference type="Rhea" id="RHEA:15229"/>
        <dbReference type="ChEBI" id="CHEBI:15378"/>
        <dbReference type="ChEBI" id="CHEBI:33019"/>
        <dbReference type="ChEBI" id="CHEBI:37565"/>
        <dbReference type="ChEBI" id="CHEBI:57527"/>
        <dbReference type="ChEBI" id="CHEBI:58409"/>
        <dbReference type="EC" id="2.7.7.13"/>
    </reaction>
</comment>
<keyword evidence="13" id="KW-1185">Reference proteome</keyword>
<feature type="domain" description="MannoseP isomerase/GMP-like beta-helix" evidence="11">
    <location>
        <begin position="318"/>
        <end position="372"/>
    </location>
</feature>
<evidence type="ECO:0000259" key="11">
    <source>
        <dbReference type="Pfam" id="PF22640"/>
    </source>
</evidence>
<dbReference type="InterPro" id="IPR005835">
    <property type="entry name" value="NTP_transferase_dom"/>
</dbReference>
<dbReference type="Pfam" id="PF00483">
    <property type="entry name" value="NTP_transferase"/>
    <property type="match status" value="1"/>
</dbReference>
<dbReference type="GO" id="GO:0005525">
    <property type="term" value="F:GTP binding"/>
    <property type="evidence" value="ECO:0007669"/>
    <property type="project" value="UniProtKB-KW"/>
</dbReference>
<gene>
    <name evidence="12" type="ORF">RGQ30_02920</name>
</gene>
<dbReference type="Gene3D" id="3.90.550.10">
    <property type="entry name" value="Spore Coat Polysaccharide Biosynthesis Protein SpsA, Chain A"/>
    <property type="match status" value="1"/>
</dbReference>
<dbReference type="CDD" id="cd02213">
    <property type="entry name" value="cupin_PMI_typeII_C"/>
    <property type="match status" value="1"/>
</dbReference>
<dbReference type="SUPFAM" id="SSF53448">
    <property type="entry name" value="Nucleotide-diphospho-sugar transferases"/>
    <property type="match status" value="1"/>
</dbReference>
<feature type="domain" description="Mannose-6-phosphate isomerase type II C-terminal" evidence="10">
    <location>
        <begin position="376"/>
        <end position="490"/>
    </location>
</feature>
<dbReference type="InterPro" id="IPR006375">
    <property type="entry name" value="Man1P_GuaTrfase/Man6P_Isoase"/>
</dbReference>
<dbReference type="Pfam" id="PF01050">
    <property type="entry name" value="MannoseP_isomer"/>
    <property type="match status" value="1"/>
</dbReference>
<dbReference type="GO" id="GO:0009298">
    <property type="term" value="P:GDP-mannose biosynthetic process"/>
    <property type="evidence" value="ECO:0007669"/>
    <property type="project" value="TreeGrafter"/>
</dbReference>
<dbReference type="NCBIfam" id="TIGR01479">
    <property type="entry name" value="GMP_PMI"/>
    <property type="match status" value="1"/>
</dbReference>
<dbReference type="InterPro" id="IPR001538">
    <property type="entry name" value="Man6P_isomerase-2_C"/>
</dbReference>
<evidence type="ECO:0000256" key="1">
    <source>
        <dbReference type="ARBA" id="ARBA00006115"/>
    </source>
</evidence>
<dbReference type="GO" id="GO:0016853">
    <property type="term" value="F:isomerase activity"/>
    <property type="evidence" value="ECO:0007669"/>
    <property type="project" value="UniProtKB-KW"/>
</dbReference>
<evidence type="ECO:0000313" key="13">
    <source>
        <dbReference type="Proteomes" id="UP001329151"/>
    </source>
</evidence>
<dbReference type="EC" id="2.7.7.13" evidence="2"/>
<comment type="similarity">
    <text evidence="1 8">Belongs to the mannose-6-phosphate isomerase type 2 family.</text>
</comment>
<evidence type="ECO:0000313" key="12">
    <source>
        <dbReference type="EMBL" id="BET24791.1"/>
    </source>
</evidence>
<dbReference type="KEGG" id="lto:RGQ30_02920"/>
<name>A0AA86MCF4_9BURK</name>
<dbReference type="CDD" id="cd02509">
    <property type="entry name" value="GDP-M1P_Guanylyltransferase"/>
    <property type="match status" value="1"/>
</dbReference>
<evidence type="ECO:0000256" key="4">
    <source>
        <dbReference type="ARBA" id="ARBA00022695"/>
    </source>
</evidence>
<evidence type="ECO:0000256" key="8">
    <source>
        <dbReference type="RuleBase" id="RU004190"/>
    </source>
</evidence>
<evidence type="ECO:0000256" key="7">
    <source>
        <dbReference type="ARBA" id="ARBA00047343"/>
    </source>
</evidence>
<dbReference type="InterPro" id="IPR029044">
    <property type="entry name" value="Nucleotide-diphossugar_trans"/>
</dbReference>
<dbReference type="InterPro" id="IPR054566">
    <property type="entry name" value="ManC/GMP-like_b-helix"/>
</dbReference>
<organism evidence="12 13">
    <name type="scientific">Limnobacter thiooxidans</name>
    <dbReference type="NCBI Taxonomy" id="131080"/>
    <lineage>
        <taxon>Bacteria</taxon>
        <taxon>Pseudomonadati</taxon>
        <taxon>Pseudomonadota</taxon>
        <taxon>Betaproteobacteria</taxon>
        <taxon>Burkholderiales</taxon>
        <taxon>Burkholderiaceae</taxon>
        <taxon>Limnobacter</taxon>
    </lineage>
</organism>
<dbReference type="InterPro" id="IPR011051">
    <property type="entry name" value="RmlC_Cupin_sf"/>
</dbReference>
<keyword evidence="3" id="KW-0808">Transferase</keyword>
<dbReference type="Pfam" id="PF22640">
    <property type="entry name" value="ManC_GMP_beta-helix"/>
    <property type="match status" value="1"/>
</dbReference>
<keyword evidence="5" id="KW-0547">Nucleotide-binding</keyword>
<dbReference type="PANTHER" id="PTHR46390">
    <property type="entry name" value="MANNOSE-1-PHOSPHATE GUANYLYLTRANSFERASE"/>
    <property type="match status" value="1"/>
</dbReference>
<protein>
    <recommendedName>
        <fullName evidence="2">mannose-1-phosphate guanylyltransferase</fullName>
        <ecNumber evidence="2">2.7.7.13</ecNumber>
    </recommendedName>
</protein>
<sequence>MSNNNRVIPVILCGGAGTRLWPLSRKNFPKPFLKLGAESLIAQTVRRAAAVVKAVGSEDILLVSNESYQFLLQDECTPVLNSEGGNIALHQLLEPQGRNTAPAIALAALWAQTKYPNEDPVLLVLPADHLINPVPTFVQVAQNAVAAARKGWLTCFGIAPTAPETGFGYIQQGAPVDELNGAFAVQRFVEKPKLELAMEYLASGQYVWNGGMFALRTGDVLQALTQNEPAVALQAQTVWAGAKETKNAKSTGSAFAFNKDEFAKLPDISIDYAVMEKASNVAVVAASFQWSDIGSWAALSEQFSADSKGNSLQQEGTGQLISIDSSNTHVRLGNRAVAMLGVENLLIVDTPDALLVADKSRHQDVKKVVETLKAQGSELVNFHPTVHRPWGTYTVLEDSSGYKIKRIEVKPGAALSLQMHHHRSEHWIVVSGTAEVTNGENVFLVRKNESTYIPAGNRHRLVNPGVLNLVMIEVQSGDYLEEDDIVRFDDVYGRA</sequence>
<proteinExistence type="inferred from homology"/>
<evidence type="ECO:0000259" key="10">
    <source>
        <dbReference type="Pfam" id="PF01050"/>
    </source>
</evidence>